<protein>
    <submittedName>
        <fullName evidence="2">Putative hydrolase</fullName>
    </submittedName>
</protein>
<sequence length="452" mass="48112">MSNDEPGVGREGEEPSKRPPGDHDNPFAGFDLAAIFGQLQSMFSWRGGPINWDLARETARHTIRAAGDASLTQEERDRVDETVRLAEYWLDEATTLPAASAGGALAWNRAEWFEGTLPAWKRLVEPLAKHVVNAMEKALPEQAGPMGQQLTGVLTQVGGMMFGAQVGQGLGHLASEVFGGTDVGLPLGPTGRPVILPANVAAFSEGLGVPTAEVLLYVTLRECAHQRLFHHAPWLSAHLFSAVEEYARGMHVDIAKLEDIAGRIDMTNPEALQEALGSGLLEPEETPRQKAALSRLETALALVEGWVDEVVTLAAAPRMPSAAALREAVRRRRAEGGPAEQTFGTLVGLELRPRRMRDAATLWANLREARGLAGRDALWAHPDLLPSAEDLDDPAGFAQRASTPDDLHLTDLGFGHGTDAEDQDDSAGGAEDDADGPEGGGGDQGDSPGPSA</sequence>
<keyword evidence="2" id="KW-0378">Hydrolase</keyword>
<dbReference type="RefSeq" id="WP_115849277.1">
    <property type="nucleotide sequence ID" value="NZ_QTUC01000001.1"/>
</dbReference>
<proteinExistence type="predicted"/>
<feature type="region of interest" description="Disordered" evidence="1">
    <location>
        <begin position="1"/>
        <end position="27"/>
    </location>
</feature>
<feature type="compositionally biased region" description="Basic and acidic residues" evidence="1">
    <location>
        <begin position="7"/>
        <end position="25"/>
    </location>
</feature>
<comment type="caution">
    <text evidence="2">The sequence shown here is derived from an EMBL/GenBank/DDBJ whole genome shotgun (WGS) entry which is preliminary data.</text>
</comment>
<dbReference type="NCBIfam" id="TIGR03624">
    <property type="entry name" value="putative hydrolase"/>
    <property type="match status" value="1"/>
</dbReference>
<reference evidence="2 3" key="1">
    <citation type="submission" date="2018-08" db="EMBL/GenBank/DDBJ databases">
        <title>Sequencing the genomes of 1000 actinobacteria strains.</title>
        <authorList>
            <person name="Klenk H.-P."/>
        </authorList>
    </citation>
    <scope>NUCLEOTIDE SEQUENCE [LARGE SCALE GENOMIC DNA]</scope>
    <source>
        <strain evidence="2 3">DSM 22891</strain>
    </source>
</reference>
<dbReference type="PANTHER" id="PTHR39420:SF2">
    <property type="entry name" value="HYDROLASE"/>
    <property type="match status" value="1"/>
</dbReference>
<organism evidence="2 3">
    <name type="scientific">Thermasporomyces composti</name>
    <dbReference type="NCBI Taxonomy" id="696763"/>
    <lineage>
        <taxon>Bacteria</taxon>
        <taxon>Bacillati</taxon>
        <taxon>Actinomycetota</taxon>
        <taxon>Actinomycetes</taxon>
        <taxon>Propionibacteriales</taxon>
        <taxon>Nocardioidaceae</taxon>
        <taxon>Thermasporomyces</taxon>
    </lineage>
</organism>
<dbReference type="EMBL" id="QTUC01000001">
    <property type="protein sequence ID" value="REF35497.1"/>
    <property type="molecule type" value="Genomic_DNA"/>
</dbReference>
<feature type="compositionally biased region" description="Acidic residues" evidence="1">
    <location>
        <begin position="420"/>
        <end position="436"/>
    </location>
</feature>
<dbReference type="Pfam" id="PF10103">
    <property type="entry name" value="Zincin_2"/>
    <property type="match status" value="1"/>
</dbReference>
<accession>A0A3D9V1U9</accession>
<dbReference type="GO" id="GO:0016787">
    <property type="term" value="F:hydrolase activity"/>
    <property type="evidence" value="ECO:0007669"/>
    <property type="project" value="UniProtKB-KW"/>
</dbReference>
<dbReference type="AlphaFoldDB" id="A0A3D9V1U9"/>
<keyword evidence="3" id="KW-1185">Reference proteome</keyword>
<gene>
    <name evidence="2" type="ORF">DFJ64_0878</name>
</gene>
<dbReference type="PANTHER" id="PTHR39420">
    <property type="match status" value="1"/>
</dbReference>
<dbReference type="Proteomes" id="UP000256485">
    <property type="component" value="Unassembled WGS sequence"/>
</dbReference>
<feature type="region of interest" description="Disordered" evidence="1">
    <location>
        <begin position="390"/>
        <end position="452"/>
    </location>
</feature>
<dbReference type="InterPro" id="IPR018766">
    <property type="entry name" value="Zinicin_2"/>
</dbReference>
<evidence type="ECO:0000256" key="1">
    <source>
        <dbReference type="SAM" id="MobiDB-lite"/>
    </source>
</evidence>
<dbReference type="Gene3D" id="1.20.150.30">
    <property type="entry name" value="Zincin-like metallopeptidase, N-terminal domain"/>
    <property type="match status" value="1"/>
</dbReference>
<dbReference type="InterPro" id="IPR042271">
    <property type="entry name" value="Zinicin_2_N"/>
</dbReference>
<name>A0A3D9V1U9_THECX</name>
<dbReference type="OrthoDB" id="8478472at2"/>
<evidence type="ECO:0000313" key="2">
    <source>
        <dbReference type="EMBL" id="REF35497.1"/>
    </source>
</evidence>
<evidence type="ECO:0000313" key="3">
    <source>
        <dbReference type="Proteomes" id="UP000256485"/>
    </source>
</evidence>
<dbReference type="SUPFAM" id="SSF55486">
    <property type="entry name" value="Metalloproteases ('zincins'), catalytic domain"/>
    <property type="match status" value="1"/>
</dbReference>